<evidence type="ECO:0000256" key="3">
    <source>
        <dbReference type="ARBA" id="ARBA00023163"/>
    </source>
</evidence>
<protein>
    <submittedName>
        <fullName evidence="5">AraC family transcriptional regulator</fullName>
    </submittedName>
</protein>
<feature type="domain" description="HTH araC/xylS-type" evidence="4">
    <location>
        <begin position="231"/>
        <end position="329"/>
    </location>
</feature>
<keyword evidence="1" id="KW-0805">Transcription regulation</keyword>
<gene>
    <name evidence="5" type="ORF">NK718_05360</name>
</gene>
<organism evidence="5 6">
    <name type="scientific">Alsobacter ponti</name>
    <dbReference type="NCBI Taxonomy" id="2962936"/>
    <lineage>
        <taxon>Bacteria</taxon>
        <taxon>Pseudomonadati</taxon>
        <taxon>Pseudomonadota</taxon>
        <taxon>Alphaproteobacteria</taxon>
        <taxon>Hyphomicrobiales</taxon>
        <taxon>Alsobacteraceae</taxon>
        <taxon>Alsobacter</taxon>
    </lineage>
</organism>
<evidence type="ECO:0000313" key="5">
    <source>
        <dbReference type="EMBL" id="MCP8937935.1"/>
    </source>
</evidence>
<dbReference type="SUPFAM" id="SSF46689">
    <property type="entry name" value="Homeodomain-like"/>
    <property type="match status" value="1"/>
</dbReference>
<keyword evidence="6" id="KW-1185">Reference proteome</keyword>
<dbReference type="Pfam" id="PF12833">
    <property type="entry name" value="HTH_18"/>
    <property type="match status" value="1"/>
</dbReference>
<evidence type="ECO:0000259" key="4">
    <source>
        <dbReference type="PROSITE" id="PS01124"/>
    </source>
</evidence>
<sequence length="349" mass="38171">MGDRNQRVGPIAGLGALLREFGIQPRAFGEEFGVDLDRLTPDAREPFGLMLRMLREAAARTGCPHLGLLLGSRYRPTEHGPIHRLMATAPTLRDALLDFVHWQFGYSTAATVYLDRIGDDFAFGYGAYERTAPATPLLYEMCAAIGVTMIHELTGGAVSPVEIHFAHRPAADLAPYQRILRAPVRFNQNQTCLVLRAAALEAPLPGFDPVARARLIQAMAAHGFASLSAAARLRRIVRPQILRDDPSMAGAARVLRVHPRTLRRQLAAEGVSFEQVRDEVRFMLARELLQLTDLPIGDISNALAFATHAAFVRAFRRWSGAPPTVWRAAARLTASPPPSANAARPPEAA</sequence>
<name>A0ABT1L8W0_9HYPH</name>
<dbReference type="SMART" id="SM00342">
    <property type="entry name" value="HTH_ARAC"/>
    <property type="match status" value="1"/>
</dbReference>
<reference evidence="5 6" key="1">
    <citation type="submission" date="2022-07" db="EMBL/GenBank/DDBJ databases">
        <authorList>
            <person name="Li W.-J."/>
            <person name="Deng Q.-Q."/>
        </authorList>
    </citation>
    <scope>NUCLEOTIDE SEQUENCE [LARGE SCALE GENOMIC DNA]</scope>
    <source>
        <strain evidence="5 6">SYSU M60028</strain>
    </source>
</reference>
<dbReference type="InterPro" id="IPR032687">
    <property type="entry name" value="AraC-type_N"/>
</dbReference>
<evidence type="ECO:0000256" key="1">
    <source>
        <dbReference type="ARBA" id="ARBA00023015"/>
    </source>
</evidence>
<dbReference type="Proteomes" id="UP001205890">
    <property type="component" value="Unassembled WGS sequence"/>
</dbReference>
<keyword evidence="3" id="KW-0804">Transcription</keyword>
<dbReference type="PROSITE" id="PS01124">
    <property type="entry name" value="HTH_ARAC_FAMILY_2"/>
    <property type="match status" value="1"/>
</dbReference>
<keyword evidence="2" id="KW-0238">DNA-binding</keyword>
<dbReference type="InterPro" id="IPR009057">
    <property type="entry name" value="Homeodomain-like_sf"/>
</dbReference>
<accession>A0ABT1L8W0</accession>
<dbReference type="Pfam" id="PF12625">
    <property type="entry name" value="Arabinose_bd"/>
    <property type="match status" value="1"/>
</dbReference>
<proteinExistence type="predicted"/>
<evidence type="ECO:0000313" key="6">
    <source>
        <dbReference type="Proteomes" id="UP001205890"/>
    </source>
</evidence>
<dbReference type="PANTHER" id="PTHR47894">
    <property type="entry name" value="HTH-TYPE TRANSCRIPTIONAL REGULATOR GADX"/>
    <property type="match status" value="1"/>
</dbReference>
<dbReference type="InterPro" id="IPR018060">
    <property type="entry name" value="HTH_AraC"/>
</dbReference>
<dbReference type="Gene3D" id="1.10.10.60">
    <property type="entry name" value="Homeodomain-like"/>
    <property type="match status" value="1"/>
</dbReference>
<dbReference type="PANTHER" id="PTHR47894:SF4">
    <property type="entry name" value="HTH-TYPE TRANSCRIPTIONAL REGULATOR GADX"/>
    <property type="match status" value="1"/>
</dbReference>
<dbReference type="EMBL" id="JANCLU010000004">
    <property type="protein sequence ID" value="MCP8937935.1"/>
    <property type="molecule type" value="Genomic_DNA"/>
</dbReference>
<evidence type="ECO:0000256" key="2">
    <source>
        <dbReference type="ARBA" id="ARBA00023125"/>
    </source>
</evidence>
<comment type="caution">
    <text evidence="5">The sequence shown here is derived from an EMBL/GenBank/DDBJ whole genome shotgun (WGS) entry which is preliminary data.</text>
</comment>